<dbReference type="HOGENOM" id="CLU_194800_0_0_1"/>
<evidence type="ECO:0000313" key="3">
    <source>
        <dbReference type="Proteomes" id="UP000032180"/>
    </source>
</evidence>
<protein>
    <submittedName>
        <fullName evidence="2">Uncharacterized protein</fullName>
    </submittedName>
</protein>
<keyword evidence="3" id="KW-1185">Reference proteome</keyword>
<dbReference type="EnsemblPlants" id="LPERR06G11790.1">
    <property type="protein sequence ID" value="LPERR06G11790.1"/>
    <property type="gene ID" value="LPERR06G11790"/>
</dbReference>
<reference evidence="2" key="3">
    <citation type="submission" date="2015-04" db="UniProtKB">
        <authorList>
            <consortium name="EnsemblPlants"/>
        </authorList>
    </citation>
    <scope>IDENTIFICATION</scope>
</reference>
<reference evidence="2 3" key="1">
    <citation type="submission" date="2012-08" db="EMBL/GenBank/DDBJ databases">
        <title>Oryza genome evolution.</title>
        <authorList>
            <person name="Wing R.A."/>
        </authorList>
    </citation>
    <scope>NUCLEOTIDE SEQUENCE</scope>
</reference>
<dbReference type="Proteomes" id="UP000032180">
    <property type="component" value="Chromosome 6"/>
</dbReference>
<organism evidence="2 3">
    <name type="scientific">Leersia perrieri</name>
    <dbReference type="NCBI Taxonomy" id="77586"/>
    <lineage>
        <taxon>Eukaryota</taxon>
        <taxon>Viridiplantae</taxon>
        <taxon>Streptophyta</taxon>
        <taxon>Embryophyta</taxon>
        <taxon>Tracheophyta</taxon>
        <taxon>Spermatophyta</taxon>
        <taxon>Magnoliopsida</taxon>
        <taxon>Liliopsida</taxon>
        <taxon>Poales</taxon>
        <taxon>Poaceae</taxon>
        <taxon>BOP clade</taxon>
        <taxon>Oryzoideae</taxon>
        <taxon>Oryzeae</taxon>
        <taxon>Oryzinae</taxon>
        <taxon>Leersia</taxon>
    </lineage>
</organism>
<reference evidence="3" key="2">
    <citation type="submission" date="2013-12" db="EMBL/GenBank/DDBJ databases">
        <authorList>
            <person name="Yu Y."/>
            <person name="Lee S."/>
            <person name="de Baynast K."/>
            <person name="Wissotski M."/>
            <person name="Liu L."/>
            <person name="Talag J."/>
            <person name="Goicoechea J."/>
            <person name="Angelova A."/>
            <person name="Jetty R."/>
            <person name="Kudrna D."/>
            <person name="Golser W."/>
            <person name="Rivera L."/>
            <person name="Zhang J."/>
            <person name="Wing R."/>
        </authorList>
    </citation>
    <scope>NUCLEOTIDE SEQUENCE</scope>
</reference>
<dbReference type="AlphaFoldDB" id="A0A0D9WQ12"/>
<proteinExistence type="predicted"/>
<evidence type="ECO:0000256" key="1">
    <source>
        <dbReference type="SAM" id="MobiDB-lite"/>
    </source>
</evidence>
<sequence>MRSEASPALKDSGAEPASSPVIGASISKSICVDLRSIPEGYMYKIDGTEELGSLKYLSKVKNIFHIDTSMIKVGAPTPAMPP</sequence>
<evidence type="ECO:0000313" key="2">
    <source>
        <dbReference type="EnsemblPlants" id="LPERR06G11790.1"/>
    </source>
</evidence>
<feature type="region of interest" description="Disordered" evidence="1">
    <location>
        <begin position="1"/>
        <end position="21"/>
    </location>
</feature>
<accession>A0A0D9WQ12</accession>
<name>A0A0D9WQ12_9ORYZ</name>
<dbReference type="Gramene" id="LPERR06G11790.1">
    <property type="protein sequence ID" value="LPERR06G11790.1"/>
    <property type="gene ID" value="LPERR06G11790"/>
</dbReference>